<dbReference type="SMART" id="SM01057">
    <property type="entry name" value="Carb_anhydrase"/>
    <property type="match status" value="1"/>
</dbReference>
<protein>
    <recommendedName>
        <fullName evidence="8">Pentaxin</fullName>
    </recommendedName>
</protein>
<evidence type="ECO:0000259" key="5">
    <source>
        <dbReference type="PROSITE" id="PS51828"/>
    </source>
</evidence>
<proteinExistence type="predicted"/>
<evidence type="ECO:0000313" key="7">
    <source>
        <dbReference type="Proteomes" id="UP001476798"/>
    </source>
</evidence>
<dbReference type="SUPFAM" id="SSF49899">
    <property type="entry name" value="Concanavalin A-like lectins/glucanases"/>
    <property type="match status" value="1"/>
</dbReference>
<dbReference type="PROSITE" id="PS51828">
    <property type="entry name" value="PTX_2"/>
    <property type="match status" value="1"/>
</dbReference>
<evidence type="ECO:0000256" key="1">
    <source>
        <dbReference type="ARBA" id="ARBA00022723"/>
    </source>
</evidence>
<dbReference type="Proteomes" id="UP001476798">
    <property type="component" value="Unassembled WGS sequence"/>
</dbReference>
<dbReference type="SMART" id="SM00159">
    <property type="entry name" value="PTX"/>
    <property type="match status" value="1"/>
</dbReference>
<keyword evidence="2" id="KW-0106">Calcium</keyword>
<organism evidence="6 7">
    <name type="scientific">Goodea atripinnis</name>
    <dbReference type="NCBI Taxonomy" id="208336"/>
    <lineage>
        <taxon>Eukaryota</taxon>
        <taxon>Metazoa</taxon>
        <taxon>Chordata</taxon>
        <taxon>Craniata</taxon>
        <taxon>Vertebrata</taxon>
        <taxon>Euteleostomi</taxon>
        <taxon>Actinopterygii</taxon>
        <taxon>Neopterygii</taxon>
        <taxon>Teleostei</taxon>
        <taxon>Neoteleostei</taxon>
        <taxon>Acanthomorphata</taxon>
        <taxon>Ovalentaria</taxon>
        <taxon>Atherinomorphae</taxon>
        <taxon>Cyprinodontiformes</taxon>
        <taxon>Goodeidae</taxon>
        <taxon>Goodea</taxon>
    </lineage>
</organism>
<gene>
    <name evidence="6" type="ORF">GOODEAATRI_003123</name>
</gene>
<feature type="domain" description="Pentraxin (PTX)" evidence="5">
    <location>
        <begin position="119"/>
        <end position="323"/>
    </location>
</feature>
<evidence type="ECO:0000256" key="3">
    <source>
        <dbReference type="PROSITE-ProRule" id="PRU01172"/>
    </source>
</evidence>
<dbReference type="PROSITE" id="PS51144">
    <property type="entry name" value="ALPHA_CA_2"/>
    <property type="match status" value="1"/>
</dbReference>
<evidence type="ECO:0000259" key="4">
    <source>
        <dbReference type="PROSITE" id="PS51144"/>
    </source>
</evidence>
<dbReference type="InterPro" id="IPR051005">
    <property type="entry name" value="Pentraxin_domain"/>
</dbReference>
<reference evidence="6 7" key="1">
    <citation type="submission" date="2021-06" db="EMBL/GenBank/DDBJ databases">
        <authorList>
            <person name="Palmer J.M."/>
        </authorList>
    </citation>
    <scope>NUCLEOTIDE SEQUENCE [LARGE SCALE GENOMIC DNA]</scope>
    <source>
        <strain evidence="6 7">GA_2019</strain>
        <tissue evidence="6">Muscle</tissue>
    </source>
</reference>
<keyword evidence="7" id="KW-1185">Reference proteome</keyword>
<dbReference type="PANTHER" id="PTHR45869:SF2">
    <property type="entry name" value="C-REACTIVE PROTEIN-RELATED"/>
    <property type="match status" value="1"/>
</dbReference>
<dbReference type="PANTHER" id="PTHR45869">
    <property type="entry name" value="C-REACTIVE PROTEIN-RELATED"/>
    <property type="match status" value="1"/>
</dbReference>
<dbReference type="InterPro" id="IPR013320">
    <property type="entry name" value="ConA-like_dom_sf"/>
</dbReference>
<keyword evidence="1" id="KW-0479">Metal-binding</keyword>
<dbReference type="Pfam" id="PF00354">
    <property type="entry name" value="Pentaxin"/>
    <property type="match status" value="1"/>
</dbReference>
<comment type="caution">
    <text evidence="6">The sequence shown here is derived from an EMBL/GenBank/DDBJ whole genome shotgun (WGS) entry which is preliminary data.</text>
</comment>
<dbReference type="InterPro" id="IPR001759">
    <property type="entry name" value="PTX_dom"/>
</dbReference>
<dbReference type="SUPFAM" id="SSF51069">
    <property type="entry name" value="Carbonic anhydrase"/>
    <property type="match status" value="1"/>
</dbReference>
<comment type="caution">
    <text evidence="3">Lacks conserved residue(s) required for the propagation of feature annotation.</text>
</comment>
<evidence type="ECO:0000256" key="2">
    <source>
        <dbReference type="ARBA" id="ARBA00022837"/>
    </source>
</evidence>
<feature type="domain" description="Alpha-carbonic anhydrase" evidence="4">
    <location>
        <begin position="1"/>
        <end position="324"/>
    </location>
</feature>
<dbReference type="PRINTS" id="PR00895">
    <property type="entry name" value="PENTAXIN"/>
</dbReference>
<dbReference type="Gene3D" id="2.60.120.200">
    <property type="match status" value="1"/>
</dbReference>
<dbReference type="Pfam" id="PF00194">
    <property type="entry name" value="Carb_anhydrase"/>
    <property type="match status" value="1"/>
</dbReference>
<dbReference type="InterPro" id="IPR001148">
    <property type="entry name" value="CA_dom"/>
</dbReference>
<dbReference type="InterPro" id="IPR036398">
    <property type="entry name" value="CA_dom_sf"/>
</dbReference>
<sequence>MHWATKYPACGGKKQSPIDIQRRNVKFNPDMLQLDLSGYDAQKGNFRMSNNGHTGKCCHDLWDFSFLHVVHYNSDKYNSFSEAKDKPDGLADGHFENTYYSDFISNLEKIKYAEYGDLFPLVLGFDDKNTESYALVHLNHPMDLNAFTVCMHVLLRVGGVHTVISYSSSGRDNELMVSISEDTNIREVGLWIGNEFVNMPHSLKTQDWTNYCITWSSHSGGVDLWINGMVGEQRHLQSSHLISQGGRFILGKDQDGFLGISNTDAFVGKMTDVNVWDYVLTTAEIRDQFTCERNSTVVGNVLSWGSSKFSMYGGVQLDNQYRCS</sequence>
<evidence type="ECO:0008006" key="8">
    <source>
        <dbReference type="Google" id="ProtNLM"/>
    </source>
</evidence>
<dbReference type="EMBL" id="JAHRIO010030102">
    <property type="protein sequence ID" value="MEQ2167335.1"/>
    <property type="molecule type" value="Genomic_DNA"/>
</dbReference>
<name>A0ABV0N7G1_9TELE</name>
<evidence type="ECO:0000313" key="6">
    <source>
        <dbReference type="EMBL" id="MEQ2167335.1"/>
    </source>
</evidence>
<dbReference type="Gene3D" id="3.10.200.10">
    <property type="entry name" value="Alpha carbonic anhydrase"/>
    <property type="match status" value="1"/>
</dbReference>
<accession>A0ABV0N7G1</accession>